<name>A0A103ZJ54_BURCE</name>
<dbReference type="EMBL" id="LOYH01000059">
    <property type="protein sequence ID" value="KVK80796.1"/>
    <property type="molecule type" value="Genomic_DNA"/>
</dbReference>
<protein>
    <recommendedName>
        <fullName evidence="3">DUF4262 domain-containing protein</fullName>
    </recommendedName>
</protein>
<dbReference type="RefSeq" id="WP_059730173.1">
    <property type="nucleotide sequence ID" value="NZ_LOYH01000059.1"/>
</dbReference>
<accession>A0A103ZJ54</accession>
<reference evidence="1 2" key="1">
    <citation type="submission" date="2015-11" db="EMBL/GenBank/DDBJ databases">
        <title>Expanding the genomic diversity of Burkholderia species for the development of highly accurate diagnostics.</title>
        <authorList>
            <person name="Sahl J."/>
            <person name="Keim P."/>
            <person name="Wagner D."/>
        </authorList>
    </citation>
    <scope>NUCLEOTIDE SEQUENCE [LARGE SCALE GENOMIC DNA]</scope>
    <source>
        <strain evidence="1 2">MSMB1302</strain>
    </source>
</reference>
<dbReference type="Proteomes" id="UP000069001">
    <property type="component" value="Unassembled WGS sequence"/>
</dbReference>
<proteinExistence type="predicted"/>
<evidence type="ECO:0000313" key="1">
    <source>
        <dbReference type="EMBL" id="KVK80796.1"/>
    </source>
</evidence>
<dbReference type="InterPro" id="IPR025358">
    <property type="entry name" value="DUF4262"/>
</dbReference>
<comment type="caution">
    <text evidence="1">The sequence shown here is derived from an EMBL/GenBank/DDBJ whole genome shotgun (WGS) entry which is preliminary data.</text>
</comment>
<sequence length="170" mass="19257">MTTRPDIATALDAPDSVLEEDERRFVQRIRQHGWFRTEVFAEGDAPGFSFTTGLWVNHGFPELIVFSMPARIVHDVLWDVYRMVAAGTPPPIGEVTDAVFGNANALLMPVEKAHYEAHLGWNRWFYGNDEFPCVQLLWPDRDGVFPWQPEANDALNAAQPRLFGAGNQHH</sequence>
<organism evidence="1 2">
    <name type="scientific">Burkholderia cepacia</name>
    <name type="common">Pseudomonas cepacia</name>
    <dbReference type="NCBI Taxonomy" id="292"/>
    <lineage>
        <taxon>Bacteria</taxon>
        <taxon>Pseudomonadati</taxon>
        <taxon>Pseudomonadota</taxon>
        <taxon>Betaproteobacteria</taxon>
        <taxon>Burkholderiales</taxon>
        <taxon>Burkholderiaceae</taxon>
        <taxon>Burkholderia</taxon>
        <taxon>Burkholderia cepacia complex</taxon>
    </lineage>
</organism>
<evidence type="ECO:0000313" key="2">
    <source>
        <dbReference type="Proteomes" id="UP000069001"/>
    </source>
</evidence>
<dbReference type="Pfam" id="PF14081">
    <property type="entry name" value="DUF4262"/>
    <property type="match status" value="1"/>
</dbReference>
<dbReference type="AlphaFoldDB" id="A0A103ZJ54"/>
<evidence type="ECO:0008006" key="3">
    <source>
        <dbReference type="Google" id="ProtNLM"/>
    </source>
</evidence>
<gene>
    <name evidence="1" type="ORF">WS90_17145</name>
</gene>